<protein>
    <recommendedName>
        <fullName evidence="2">RNA pseudouridylate synthase</fullName>
    </recommendedName>
    <alternativeName>
        <fullName evidence="3">RNA-uridine isomerase</fullName>
    </alternativeName>
</protein>
<evidence type="ECO:0000256" key="2">
    <source>
        <dbReference type="ARBA" id="ARBA00031870"/>
    </source>
</evidence>
<dbReference type="PANTHER" id="PTHR21600">
    <property type="entry name" value="MITOCHONDRIAL RNA PSEUDOURIDINE SYNTHASE"/>
    <property type="match status" value="1"/>
</dbReference>
<gene>
    <name evidence="5" type="ORF">IAA84_03455</name>
</gene>
<dbReference type="Proteomes" id="UP000824140">
    <property type="component" value="Unassembled WGS sequence"/>
</dbReference>
<reference evidence="5" key="1">
    <citation type="submission" date="2020-10" db="EMBL/GenBank/DDBJ databases">
        <authorList>
            <person name="Gilroy R."/>
        </authorList>
    </citation>
    <scope>NUCLEOTIDE SEQUENCE</scope>
    <source>
        <strain evidence="5">13766</strain>
    </source>
</reference>
<evidence type="ECO:0000256" key="1">
    <source>
        <dbReference type="ARBA" id="ARBA00000073"/>
    </source>
</evidence>
<sequence length="235" mass="26363">MLAGVHILYEDNHLLGVVKPVNMPVQRDRSGDDDLLSLLKRYIAEKYHKPGDAYLGLVHRLDRPVGGTMVFARTSKAASRLSEAFRTHAVQKTYLCVARGEIAAPMELTDYLLKDERTGMVRVSPEGKLARLLSEPIAQRRGFTLLRVRLFTGRPHQIRVQHAHAGHPLWGDARYGGGKPGEQLALWSHRLVCQHPTRHEPLAFVSLPPLTGAWRMFESELGRLALDSNDGSERI</sequence>
<dbReference type="InterPro" id="IPR020103">
    <property type="entry name" value="PsdUridine_synth_cat_dom_sf"/>
</dbReference>
<dbReference type="CDD" id="cd02869">
    <property type="entry name" value="PseudoU_synth_RluA_like"/>
    <property type="match status" value="1"/>
</dbReference>
<dbReference type="GO" id="GO:0001522">
    <property type="term" value="P:pseudouridine synthesis"/>
    <property type="evidence" value="ECO:0007669"/>
    <property type="project" value="InterPro"/>
</dbReference>
<evidence type="ECO:0000313" key="6">
    <source>
        <dbReference type="Proteomes" id="UP000824140"/>
    </source>
</evidence>
<evidence type="ECO:0000259" key="4">
    <source>
        <dbReference type="Pfam" id="PF00849"/>
    </source>
</evidence>
<proteinExistence type="predicted"/>
<dbReference type="SUPFAM" id="SSF55120">
    <property type="entry name" value="Pseudouridine synthase"/>
    <property type="match status" value="1"/>
</dbReference>
<dbReference type="Pfam" id="PF00849">
    <property type="entry name" value="PseudoU_synth_2"/>
    <property type="match status" value="1"/>
</dbReference>
<comment type="caution">
    <text evidence="5">The sequence shown here is derived from an EMBL/GenBank/DDBJ whole genome shotgun (WGS) entry which is preliminary data.</text>
</comment>
<dbReference type="AlphaFoldDB" id="A0A9D1K6M9"/>
<feature type="domain" description="Pseudouridine synthase RsuA/RluA-like" evidence="4">
    <location>
        <begin position="14"/>
        <end position="164"/>
    </location>
</feature>
<dbReference type="GO" id="GO:0009982">
    <property type="term" value="F:pseudouridine synthase activity"/>
    <property type="evidence" value="ECO:0007669"/>
    <property type="project" value="InterPro"/>
</dbReference>
<organism evidence="5 6">
    <name type="scientific">Candidatus Alectryocaccomicrobium excrementavium</name>
    <dbReference type="NCBI Taxonomy" id="2840668"/>
    <lineage>
        <taxon>Bacteria</taxon>
        <taxon>Bacillati</taxon>
        <taxon>Bacillota</taxon>
        <taxon>Clostridia</taxon>
        <taxon>Candidatus Alectryocaccomicrobium</taxon>
    </lineage>
</organism>
<evidence type="ECO:0000256" key="3">
    <source>
        <dbReference type="ARBA" id="ARBA00033164"/>
    </source>
</evidence>
<reference evidence="5" key="2">
    <citation type="journal article" date="2021" name="PeerJ">
        <title>Extensive microbial diversity within the chicken gut microbiome revealed by metagenomics and culture.</title>
        <authorList>
            <person name="Gilroy R."/>
            <person name="Ravi A."/>
            <person name="Getino M."/>
            <person name="Pursley I."/>
            <person name="Horton D.L."/>
            <person name="Alikhan N.F."/>
            <person name="Baker D."/>
            <person name="Gharbi K."/>
            <person name="Hall N."/>
            <person name="Watson M."/>
            <person name="Adriaenssens E.M."/>
            <person name="Foster-Nyarko E."/>
            <person name="Jarju S."/>
            <person name="Secka A."/>
            <person name="Antonio M."/>
            <person name="Oren A."/>
            <person name="Chaudhuri R.R."/>
            <person name="La Ragione R."/>
            <person name="Hildebrand F."/>
            <person name="Pallen M.J."/>
        </authorList>
    </citation>
    <scope>NUCLEOTIDE SEQUENCE</scope>
    <source>
        <strain evidence="5">13766</strain>
    </source>
</reference>
<dbReference type="GO" id="GO:0003723">
    <property type="term" value="F:RNA binding"/>
    <property type="evidence" value="ECO:0007669"/>
    <property type="project" value="InterPro"/>
</dbReference>
<accession>A0A9D1K6M9</accession>
<dbReference type="InterPro" id="IPR006145">
    <property type="entry name" value="PsdUridine_synth_RsuA/RluA"/>
</dbReference>
<dbReference type="Gene3D" id="3.30.2350.10">
    <property type="entry name" value="Pseudouridine synthase"/>
    <property type="match status" value="1"/>
</dbReference>
<name>A0A9D1K6M9_9FIRM</name>
<dbReference type="GO" id="GO:0006396">
    <property type="term" value="P:RNA processing"/>
    <property type="evidence" value="ECO:0007669"/>
    <property type="project" value="UniProtKB-ARBA"/>
</dbReference>
<dbReference type="EMBL" id="DVJN01000067">
    <property type="protein sequence ID" value="HIS92053.1"/>
    <property type="molecule type" value="Genomic_DNA"/>
</dbReference>
<dbReference type="InterPro" id="IPR050188">
    <property type="entry name" value="RluA_PseudoU_synthase"/>
</dbReference>
<comment type="catalytic activity">
    <reaction evidence="1">
        <text>a uridine in RNA = a pseudouridine in RNA</text>
        <dbReference type="Rhea" id="RHEA:48348"/>
        <dbReference type="Rhea" id="RHEA-COMP:12068"/>
        <dbReference type="Rhea" id="RHEA-COMP:12069"/>
        <dbReference type="ChEBI" id="CHEBI:65314"/>
        <dbReference type="ChEBI" id="CHEBI:65315"/>
    </reaction>
</comment>
<dbReference type="GO" id="GO:0140098">
    <property type="term" value="F:catalytic activity, acting on RNA"/>
    <property type="evidence" value="ECO:0007669"/>
    <property type="project" value="UniProtKB-ARBA"/>
</dbReference>
<evidence type="ECO:0000313" key="5">
    <source>
        <dbReference type="EMBL" id="HIS92053.1"/>
    </source>
</evidence>